<feature type="compositionally biased region" description="Polar residues" evidence="1">
    <location>
        <begin position="199"/>
        <end position="208"/>
    </location>
</feature>
<proteinExistence type="predicted"/>
<sequence>MSFPFVSDVSKDPLEYEYIEEDMPMGSSTPTKSQSGNGSSRGFDGSHQQRLQEALFELNQESMHSIHLSIDESISENNNILNDRELQHPTSSSLPQKDAPAESPSKLKTPMSSCFEEWLPSSKYKYSSPTKSPTRFLAPTSPTKRGIPLMAINANQITPKNRSLHGKANFENSSLPRSIDRTFNSFRTPSRPGLRKDSPSPSKTANKQESLKKKDGTRWNNQSSTTNSIQGDAVSREDAASETGQSFNASPFRSFMETTLEESLAHDDATCPHLVRLEKFRELLSFVQLELQCYVDPYKKELREAKEQIALKDQELEILRTKLKNAGLS</sequence>
<dbReference type="GeneID" id="80875444"/>
<feature type="compositionally biased region" description="Low complexity" evidence="1">
    <location>
        <begin position="124"/>
        <end position="134"/>
    </location>
</feature>
<dbReference type="AlphaFoldDB" id="A0AAF0AV77"/>
<gene>
    <name evidence="2" type="ORF">SOMG_01962</name>
</gene>
<evidence type="ECO:0000256" key="1">
    <source>
        <dbReference type="SAM" id="MobiDB-lite"/>
    </source>
</evidence>
<feature type="region of interest" description="Disordered" evidence="1">
    <location>
        <begin position="79"/>
        <end position="111"/>
    </location>
</feature>
<dbReference type="EMBL" id="CP115611">
    <property type="protein sequence ID" value="WBW71690.1"/>
    <property type="molecule type" value="Genomic_DNA"/>
</dbReference>
<dbReference type="RefSeq" id="XP_056035933.1">
    <property type="nucleotide sequence ID" value="XM_056180755.1"/>
</dbReference>
<reference evidence="2 3" key="1">
    <citation type="journal article" date="2023" name="G3 (Bethesda)">
        <title>A high-quality reference genome for the fission yeast Schizosaccharomyces osmophilus.</title>
        <authorList>
            <person name="Jia G.S."/>
            <person name="Zhang W.C."/>
            <person name="Liang Y."/>
            <person name="Liu X.H."/>
            <person name="Rhind N."/>
            <person name="Pidoux A."/>
            <person name="Brysch-Herzberg M."/>
            <person name="Du L.L."/>
        </authorList>
    </citation>
    <scope>NUCLEOTIDE SEQUENCE [LARGE SCALE GENOMIC DNA]</scope>
    <source>
        <strain evidence="2 3">CBS 15793</strain>
    </source>
</reference>
<keyword evidence="3" id="KW-1185">Reference proteome</keyword>
<feature type="compositionally biased region" description="Polar residues" evidence="1">
    <location>
        <begin position="26"/>
        <end position="51"/>
    </location>
</feature>
<evidence type="ECO:0000313" key="3">
    <source>
        <dbReference type="Proteomes" id="UP001212411"/>
    </source>
</evidence>
<protein>
    <submittedName>
        <fullName evidence="2">Schizosaccharomyces specific protein</fullName>
    </submittedName>
</protein>
<accession>A0AAF0AV77</accession>
<evidence type="ECO:0000313" key="2">
    <source>
        <dbReference type="EMBL" id="WBW71690.1"/>
    </source>
</evidence>
<feature type="compositionally biased region" description="Polar residues" evidence="1">
    <location>
        <begin position="170"/>
        <end position="188"/>
    </location>
</feature>
<dbReference type="Proteomes" id="UP001212411">
    <property type="component" value="Chromosome 1"/>
</dbReference>
<feature type="region of interest" description="Disordered" evidence="1">
    <location>
        <begin position="16"/>
        <end position="58"/>
    </location>
</feature>
<dbReference type="KEGG" id="som:SOMG_01962"/>
<organism evidence="2 3">
    <name type="scientific">Schizosaccharomyces osmophilus</name>
    <dbReference type="NCBI Taxonomy" id="2545709"/>
    <lineage>
        <taxon>Eukaryota</taxon>
        <taxon>Fungi</taxon>
        <taxon>Dikarya</taxon>
        <taxon>Ascomycota</taxon>
        <taxon>Taphrinomycotina</taxon>
        <taxon>Schizosaccharomycetes</taxon>
        <taxon>Schizosaccharomycetales</taxon>
        <taxon>Schizosaccharomycetaceae</taxon>
        <taxon>Schizosaccharomyces</taxon>
    </lineage>
</organism>
<feature type="compositionally biased region" description="Polar residues" evidence="1">
    <location>
        <begin position="218"/>
        <end position="230"/>
    </location>
</feature>
<name>A0AAF0AV77_9SCHI</name>
<feature type="region of interest" description="Disordered" evidence="1">
    <location>
        <begin position="124"/>
        <end position="250"/>
    </location>
</feature>